<sequence length="61" mass="6654">MFFPKLDLATGSSLPGTCLLPESFGPGQDENVPERVGTVRTLDEASNETHFKSVVIMIEMI</sequence>
<dbReference type="Proteomes" id="UP000549052">
    <property type="component" value="Unassembled WGS sequence"/>
</dbReference>
<organism evidence="1 2">
    <name type="scientific">Phyllobacterium myrsinacearum</name>
    <dbReference type="NCBI Taxonomy" id="28101"/>
    <lineage>
        <taxon>Bacteria</taxon>
        <taxon>Pseudomonadati</taxon>
        <taxon>Pseudomonadota</taxon>
        <taxon>Alphaproteobacteria</taxon>
        <taxon>Hyphomicrobiales</taxon>
        <taxon>Phyllobacteriaceae</taxon>
        <taxon>Phyllobacterium</taxon>
    </lineage>
</organism>
<evidence type="ECO:0000313" key="1">
    <source>
        <dbReference type="EMBL" id="MBA8880650.1"/>
    </source>
</evidence>
<name>A0A839EVS4_9HYPH</name>
<gene>
    <name evidence="1" type="ORF">FHW16_004373</name>
</gene>
<accession>A0A839EVS4</accession>
<dbReference type="EMBL" id="JACGXN010000008">
    <property type="protein sequence ID" value="MBA8880650.1"/>
    <property type="molecule type" value="Genomic_DNA"/>
</dbReference>
<comment type="caution">
    <text evidence="1">The sequence shown here is derived from an EMBL/GenBank/DDBJ whole genome shotgun (WGS) entry which is preliminary data.</text>
</comment>
<reference evidence="1 2" key="1">
    <citation type="submission" date="2020-07" db="EMBL/GenBank/DDBJ databases">
        <title>Genomic Encyclopedia of Type Strains, Phase IV (KMG-V): Genome sequencing to study the core and pangenomes of soil and plant-associated prokaryotes.</title>
        <authorList>
            <person name="Whitman W."/>
        </authorList>
    </citation>
    <scope>NUCLEOTIDE SEQUENCE [LARGE SCALE GENOMIC DNA]</scope>
    <source>
        <strain evidence="1 2">AN3</strain>
    </source>
</reference>
<evidence type="ECO:0000313" key="2">
    <source>
        <dbReference type="Proteomes" id="UP000549052"/>
    </source>
</evidence>
<protein>
    <submittedName>
        <fullName evidence="1">Uncharacterized protein</fullName>
    </submittedName>
</protein>
<dbReference type="AlphaFoldDB" id="A0A839EVS4"/>
<keyword evidence="2" id="KW-1185">Reference proteome</keyword>
<proteinExistence type="predicted"/>